<dbReference type="PANTHER" id="PTHR34653:SF1">
    <property type="entry name" value="FLAGELLAR HOOK-BASAL BODY COMPLEX PROTEIN FLIE"/>
    <property type="match status" value="1"/>
</dbReference>
<organism evidence="5 6">
    <name type="scientific">Plantimonas leprariae</name>
    <dbReference type="NCBI Taxonomy" id="2615207"/>
    <lineage>
        <taxon>Bacteria</taxon>
        <taxon>Pseudomonadati</taxon>
        <taxon>Pseudomonadota</taxon>
        <taxon>Alphaproteobacteria</taxon>
        <taxon>Hyphomicrobiales</taxon>
        <taxon>Aurantimonadaceae</taxon>
        <taxon>Plantimonas</taxon>
    </lineage>
</organism>
<keyword evidence="5" id="KW-0282">Flagellum</keyword>
<reference evidence="5 6" key="1">
    <citation type="submission" date="2019-09" db="EMBL/GenBank/DDBJ databases">
        <title>YIM 132180 draft genome.</title>
        <authorList>
            <person name="Zhang K."/>
        </authorList>
    </citation>
    <scope>NUCLEOTIDE SEQUENCE [LARGE SCALE GENOMIC DNA]</scope>
    <source>
        <strain evidence="5 6">YIM 132180</strain>
    </source>
</reference>
<evidence type="ECO:0000313" key="5">
    <source>
        <dbReference type="EMBL" id="KAB0676522.1"/>
    </source>
</evidence>
<comment type="subcellular location">
    <subcellularLocation>
        <location evidence="1 4">Bacterial flagellum basal body</location>
    </subcellularLocation>
</comment>
<evidence type="ECO:0000313" key="6">
    <source>
        <dbReference type="Proteomes" id="UP000432089"/>
    </source>
</evidence>
<accession>A0A7V7PKM4</accession>
<keyword evidence="3 4" id="KW-0975">Bacterial flagellum</keyword>
<dbReference type="GO" id="GO:0005198">
    <property type="term" value="F:structural molecule activity"/>
    <property type="evidence" value="ECO:0007669"/>
    <property type="project" value="InterPro"/>
</dbReference>
<dbReference type="InterPro" id="IPR001624">
    <property type="entry name" value="FliE"/>
</dbReference>
<keyword evidence="5" id="KW-0966">Cell projection</keyword>
<evidence type="ECO:0000256" key="2">
    <source>
        <dbReference type="ARBA" id="ARBA00009272"/>
    </source>
</evidence>
<name>A0A7V7PKM4_9HYPH</name>
<proteinExistence type="inferred from homology"/>
<evidence type="ECO:0000256" key="1">
    <source>
        <dbReference type="ARBA" id="ARBA00004117"/>
    </source>
</evidence>
<gene>
    <name evidence="4 5" type="primary">fliE</name>
    <name evidence="5" type="ORF">F6X38_20760</name>
</gene>
<evidence type="ECO:0000256" key="4">
    <source>
        <dbReference type="HAMAP-Rule" id="MF_00724"/>
    </source>
</evidence>
<dbReference type="GO" id="GO:0003774">
    <property type="term" value="F:cytoskeletal motor activity"/>
    <property type="evidence" value="ECO:0007669"/>
    <property type="project" value="InterPro"/>
</dbReference>
<sequence length="105" mass="10338">MIPAISSGFPALDTKRVESLGTATAGASAPAAGGADFGSVLAKMTTDAVGAVKGAESTSIAGIQGNASTQAVVDAVMGAERALQTAVVIRDKVVAAYQEISRMAI</sequence>
<dbReference type="EMBL" id="VZDO01000022">
    <property type="protein sequence ID" value="KAB0676522.1"/>
    <property type="molecule type" value="Genomic_DNA"/>
</dbReference>
<dbReference type="RefSeq" id="WP_150973170.1">
    <property type="nucleotide sequence ID" value="NZ_VZDO01000022.1"/>
</dbReference>
<keyword evidence="6" id="KW-1185">Reference proteome</keyword>
<dbReference type="Pfam" id="PF02049">
    <property type="entry name" value="FliE"/>
    <property type="match status" value="1"/>
</dbReference>
<comment type="similarity">
    <text evidence="2 4">Belongs to the FliE family.</text>
</comment>
<dbReference type="HAMAP" id="MF_00724">
    <property type="entry name" value="FliE"/>
    <property type="match status" value="1"/>
</dbReference>
<evidence type="ECO:0000256" key="3">
    <source>
        <dbReference type="ARBA" id="ARBA00023143"/>
    </source>
</evidence>
<dbReference type="GO" id="GO:0009425">
    <property type="term" value="C:bacterial-type flagellum basal body"/>
    <property type="evidence" value="ECO:0007669"/>
    <property type="project" value="UniProtKB-SubCell"/>
</dbReference>
<comment type="caution">
    <text evidence="5">The sequence shown here is derived from an EMBL/GenBank/DDBJ whole genome shotgun (WGS) entry which is preliminary data.</text>
</comment>
<dbReference type="PANTHER" id="PTHR34653">
    <property type="match status" value="1"/>
</dbReference>
<dbReference type="AlphaFoldDB" id="A0A7V7PKM4"/>
<dbReference type="GO" id="GO:0071973">
    <property type="term" value="P:bacterial-type flagellum-dependent cell motility"/>
    <property type="evidence" value="ECO:0007669"/>
    <property type="project" value="InterPro"/>
</dbReference>
<protein>
    <recommendedName>
        <fullName evidence="4">Flagellar hook-basal body complex protein FliE</fullName>
    </recommendedName>
</protein>
<dbReference type="Proteomes" id="UP000432089">
    <property type="component" value="Unassembled WGS sequence"/>
</dbReference>
<keyword evidence="5" id="KW-0969">Cilium</keyword>